<reference evidence="2" key="1">
    <citation type="submission" date="2021-01" db="EMBL/GenBank/DDBJ databases">
        <authorList>
            <person name="Lovell J.T."/>
            <person name="Bentley N."/>
            <person name="Bhattarai G."/>
            <person name="Jenkins J.W."/>
            <person name="Sreedasyam A."/>
            <person name="Alarcon Y."/>
            <person name="Bock C."/>
            <person name="Boston L."/>
            <person name="Carlson J."/>
            <person name="Cervantes K."/>
            <person name="Clermont K."/>
            <person name="Krom N."/>
            <person name="Kubenka K."/>
            <person name="Mamidi S."/>
            <person name="Mattison C."/>
            <person name="Monteros M."/>
            <person name="Pisani C."/>
            <person name="Plott C."/>
            <person name="Rajasekar S."/>
            <person name="Rhein H.S."/>
            <person name="Rohla C."/>
            <person name="Song M."/>
            <person name="Hilaire R.S."/>
            <person name="Shu S."/>
            <person name="Wells L."/>
            <person name="Wang X."/>
            <person name="Webber J."/>
            <person name="Heerema R.J."/>
            <person name="Klein P."/>
            <person name="Conner P."/>
            <person name="Grauke L."/>
            <person name="Grimwood J."/>
            <person name="Schmutz J."/>
            <person name="Randall J.J."/>
        </authorList>
    </citation>
    <scope>NUCLEOTIDE SEQUENCE</scope>
    <source>
        <tissue evidence="2">Leaf</tissue>
    </source>
</reference>
<dbReference type="Proteomes" id="UP000811246">
    <property type="component" value="Chromosome 5"/>
</dbReference>
<feature type="region of interest" description="Disordered" evidence="1">
    <location>
        <begin position="45"/>
        <end position="70"/>
    </location>
</feature>
<organism evidence="2 3">
    <name type="scientific">Carya illinoinensis</name>
    <name type="common">Pecan</name>
    <dbReference type="NCBI Taxonomy" id="32201"/>
    <lineage>
        <taxon>Eukaryota</taxon>
        <taxon>Viridiplantae</taxon>
        <taxon>Streptophyta</taxon>
        <taxon>Embryophyta</taxon>
        <taxon>Tracheophyta</taxon>
        <taxon>Spermatophyta</taxon>
        <taxon>Magnoliopsida</taxon>
        <taxon>eudicotyledons</taxon>
        <taxon>Gunneridae</taxon>
        <taxon>Pentapetalae</taxon>
        <taxon>rosids</taxon>
        <taxon>fabids</taxon>
        <taxon>Fagales</taxon>
        <taxon>Juglandaceae</taxon>
        <taxon>Carya</taxon>
    </lineage>
</organism>
<evidence type="ECO:0000313" key="3">
    <source>
        <dbReference type="Proteomes" id="UP000811246"/>
    </source>
</evidence>
<protein>
    <submittedName>
        <fullName evidence="2">Uncharacterized protein</fullName>
    </submittedName>
</protein>
<sequence length="101" mass="11880">MMQLGLYWFSQKTNKEINSVALFPLSLPPPVTHRRKLVDRLSSHRNKALTGAKLNSHGEPRSDEDLMEKKPTHKHSEINYIIRFSSFLSIYFFFQLCKDRD</sequence>
<evidence type="ECO:0000313" key="2">
    <source>
        <dbReference type="EMBL" id="KAG6712199.1"/>
    </source>
</evidence>
<name>A0A922EYX7_CARIL</name>
<dbReference type="EMBL" id="CM031829">
    <property type="protein sequence ID" value="KAG6712199.1"/>
    <property type="molecule type" value="Genomic_DNA"/>
</dbReference>
<dbReference type="AlphaFoldDB" id="A0A922EYX7"/>
<accession>A0A922EYX7</accession>
<comment type="caution">
    <text evidence="2">The sequence shown here is derived from an EMBL/GenBank/DDBJ whole genome shotgun (WGS) entry which is preliminary data.</text>
</comment>
<evidence type="ECO:0000256" key="1">
    <source>
        <dbReference type="SAM" id="MobiDB-lite"/>
    </source>
</evidence>
<proteinExistence type="predicted"/>
<gene>
    <name evidence="2" type="ORF">I3842_05G092300</name>
</gene>
<feature type="compositionally biased region" description="Basic and acidic residues" evidence="1">
    <location>
        <begin position="56"/>
        <end position="70"/>
    </location>
</feature>